<keyword evidence="12" id="KW-0539">Nucleus</keyword>
<dbReference type="Pfam" id="PF13639">
    <property type="entry name" value="zf-RING_2"/>
    <property type="match status" value="1"/>
</dbReference>
<evidence type="ECO:0000313" key="20">
    <source>
        <dbReference type="Proteomes" id="UP000887560"/>
    </source>
</evidence>
<name>A0A915P687_9BILA</name>
<dbReference type="GO" id="GO:0008270">
    <property type="term" value="F:zinc ion binding"/>
    <property type="evidence" value="ECO:0007669"/>
    <property type="project" value="UniProtKB-KW"/>
</dbReference>
<dbReference type="GO" id="GO:0005829">
    <property type="term" value="C:cytosol"/>
    <property type="evidence" value="ECO:0007669"/>
    <property type="project" value="UniProtKB-SubCell"/>
</dbReference>
<dbReference type="PANTHER" id="PTHR23338">
    <property type="entry name" value="SMALL NUCLEAR RIBONUCLEOPROTEIN SM"/>
    <property type="match status" value="1"/>
</dbReference>
<evidence type="ECO:0000256" key="17">
    <source>
        <dbReference type="SAM" id="MobiDB-lite"/>
    </source>
</evidence>
<evidence type="ECO:0000256" key="5">
    <source>
        <dbReference type="ARBA" id="ARBA00022490"/>
    </source>
</evidence>
<dbReference type="AlphaFoldDB" id="A0A915P687"/>
<reference evidence="21" key="1">
    <citation type="submission" date="2022-11" db="UniProtKB">
        <authorList>
            <consortium name="WormBaseParasite"/>
        </authorList>
    </citation>
    <scope>IDENTIFICATION</scope>
</reference>
<feature type="region of interest" description="Disordered" evidence="17">
    <location>
        <begin position="20"/>
        <end position="59"/>
    </location>
</feature>
<keyword evidence="7" id="KW-0479">Metal-binding</keyword>
<dbReference type="SMART" id="SM00651">
    <property type="entry name" value="Sm"/>
    <property type="match status" value="1"/>
</dbReference>
<keyword evidence="8" id="KW-0747">Spliceosome</keyword>
<dbReference type="WBParaSite" id="scf7180000424170.g12514">
    <property type="protein sequence ID" value="scf7180000424170.g12514"/>
    <property type="gene ID" value="scf7180000424170.g12514"/>
</dbReference>
<evidence type="ECO:0000256" key="16">
    <source>
        <dbReference type="PROSITE-ProRule" id="PRU00175"/>
    </source>
</evidence>
<dbReference type="InterPro" id="IPR010920">
    <property type="entry name" value="LSM_dom_sf"/>
</dbReference>
<protein>
    <recommendedName>
        <fullName evidence="4">Small nuclear ribonucleoprotein Sm D3</fullName>
    </recommendedName>
    <alternativeName>
        <fullName evidence="14">snRNP core protein D3</fullName>
    </alternativeName>
</protein>
<proteinExistence type="inferred from homology"/>
<sequence length="356" mass="38502">MGNCLQFLRRRVAGDDFTRLDNLSTNTGSGSVRRSHSSRGSSGGISSSSASSGSERSRLHRNMQTSSYVNQLYMNSAFGTGGDEANAAEMKALDEKRKARVRCLLEQIPVDMFIEDGKGDTECAICMGDFQPGDPIRFLPCLHSYHLQCIDNWLLRSFTCPSCMEPVDSALLSAFTHTSGSGIFDLSSLSTTPSTTTTITNKSDKYFILLNCTPCAKTNFGKMTAVGVPIKVLHEAEGHVITLETTIGEVYRGKLVEAEDNMNCQMAEVTVTLRDGRTQTLENVFIRGSQIRFMILPDMLKNAPMFKNIGRAQRGSQGMGAGGAPRGRGTAFRGGPPRGGRGRGGGIPRGGMPFRA</sequence>
<evidence type="ECO:0000256" key="8">
    <source>
        <dbReference type="ARBA" id="ARBA00022728"/>
    </source>
</evidence>
<dbReference type="InterPro" id="IPR034099">
    <property type="entry name" value="SmD3"/>
</dbReference>
<dbReference type="InterPro" id="IPR047575">
    <property type="entry name" value="Sm"/>
</dbReference>
<evidence type="ECO:0000256" key="4">
    <source>
        <dbReference type="ARBA" id="ARBA00020160"/>
    </source>
</evidence>
<keyword evidence="5" id="KW-0963">Cytoplasm</keyword>
<dbReference type="GO" id="GO:0005681">
    <property type="term" value="C:spliceosomal complex"/>
    <property type="evidence" value="ECO:0007669"/>
    <property type="project" value="UniProtKB-KW"/>
</dbReference>
<dbReference type="CDD" id="cd01721">
    <property type="entry name" value="Sm_D3"/>
    <property type="match status" value="1"/>
</dbReference>
<evidence type="ECO:0000256" key="6">
    <source>
        <dbReference type="ARBA" id="ARBA00022664"/>
    </source>
</evidence>
<feature type="region of interest" description="Disordered" evidence="17">
    <location>
        <begin position="313"/>
        <end position="356"/>
    </location>
</feature>
<dbReference type="GO" id="GO:0000387">
    <property type="term" value="P:spliceosomal snRNP assembly"/>
    <property type="evidence" value="ECO:0007669"/>
    <property type="project" value="InterPro"/>
</dbReference>
<evidence type="ECO:0000256" key="2">
    <source>
        <dbReference type="ARBA" id="ARBA00004514"/>
    </source>
</evidence>
<feature type="compositionally biased region" description="Gly residues" evidence="17">
    <location>
        <begin position="336"/>
        <end position="349"/>
    </location>
</feature>
<dbReference type="CDD" id="cd16468">
    <property type="entry name" value="RING-H2_RNF11"/>
    <property type="match status" value="1"/>
</dbReference>
<organism evidence="20 21">
    <name type="scientific">Meloidogyne floridensis</name>
    <dbReference type="NCBI Taxonomy" id="298350"/>
    <lineage>
        <taxon>Eukaryota</taxon>
        <taxon>Metazoa</taxon>
        <taxon>Ecdysozoa</taxon>
        <taxon>Nematoda</taxon>
        <taxon>Chromadorea</taxon>
        <taxon>Rhabditida</taxon>
        <taxon>Tylenchina</taxon>
        <taxon>Tylenchomorpha</taxon>
        <taxon>Tylenchoidea</taxon>
        <taxon>Meloidogynidae</taxon>
        <taxon>Meloidogyninae</taxon>
        <taxon>Meloidogyne</taxon>
    </lineage>
</organism>
<dbReference type="PROSITE" id="PS50089">
    <property type="entry name" value="ZF_RING_2"/>
    <property type="match status" value="1"/>
</dbReference>
<comment type="subcellular location">
    <subcellularLocation>
        <location evidence="2">Cytoplasm</location>
        <location evidence="2">Cytosol</location>
    </subcellularLocation>
    <subcellularLocation>
        <location evidence="1">Nucleus</location>
    </subcellularLocation>
</comment>
<evidence type="ECO:0000256" key="15">
    <source>
        <dbReference type="ARBA" id="ARBA00058057"/>
    </source>
</evidence>
<evidence type="ECO:0000259" key="18">
    <source>
        <dbReference type="PROSITE" id="PS50089"/>
    </source>
</evidence>
<dbReference type="Pfam" id="PF01423">
    <property type="entry name" value="LSM"/>
    <property type="match status" value="1"/>
</dbReference>
<comment type="function">
    <text evidence="15">Plays a role in pre-mRNA splicing as a core component of the spliceosomal U1, U2, U4 and U5 small nuclear ribonucleoproteins (snRNPs), the building blocks of the spliceosome.</text>
</comment>
<dbReference type="SUPFAM" id="SSF50182">
    <property type="entry name" value="Sm-like ribonucleoproteins"/>
    <property type="match status" value="1"/>
</dbReference>
<keyword evidence="20" id="KW-1185">Reference proteome</keyword>
<evidence type="ECO:0000256" key="13">
    <source>
        <dbReference type="ARBA" id="ARBA00023274"/>
    </source>
</evidence>
<comment type="similarity">
    <text evidence="3">Belongs to the snRNP core protein family.</text>
</comment>
<evidence type="ECO:0000256" key="11">
    <source>
        <dbReference type="ARBA" id="ARBA00023187"/>
    </source>
</evidence>
<dbReference type="FunFam" id="2.30.30.100:FF:000002">
    <property type="entry name" value="Small nuclear ribonucleoprotein Sm D3"/>
    <property type="match status" value="1"/>
</dbReference>
<keyword evidence="10" id="KW-0862">Zinc</keyword>
<evidence type="ECO:0000256" key="3">
    <source>
        <dbReference type="ARBA" id="ARBA00008146"/>
    </source>
</evidence>
<accession>A0A915P687</accession>
<evidence type="ECO:0000256" key="1">
    <source>
        <dbReference type="ARBA" id="ARBA00004123"/>
    </source>
</evidence>
<evidence type="ECO:0000313" key="21">
    <source>
        <dbReference type="WBParaSite" id="scf7180000424170.g12514"/>
    </source>
</evidence>
<evidence type="ECO:0000256" key="7">
    <source>
        <dbReference type="ARBA" id="ARBA00022723"/>
    </source>
</evidence>
<dbReference type="Gene3D" id="3.30.40.10">
    <property type="entry name" value="Zinc/RING finger domain, C3HC4 (zinc finger)"/>
    <property type="match status" value="1"/>
</dbReference>
<dbReference type="InterPro" id="IPR001841">
    <property type="entry name" value="Znf_RING"/>
</dbReference>
<dbReference type="InterPro" id="IPR001163">
    <property type="entry name" value="Sm_dom_euk/arc"/>
</dbReference>
<keyword evidence="9 16" id="KW-0863">Zinc-finger</keyword>
<dbReference type="SUPFAM" id="SSF57850">
    <property type="entry name" value="RING/U-box"/>
    <property type="match status" value="1"/>
</dbReference>
<dbReference type="PROSITE" id="PS52002">
    <property type="entry name" value="SM"/>
    <property type="match status" value="1"/>
</dbReference>
<feature type="domain" description="Sm" evidence="19">
    <location>
        <begin position="228"/>
        <end position="300"/>
    </location>
</feature>
<dbReference type="GO" id="GO:0003723">
    <property type="term" value="F:RNA binding"/>
    <property type="evidence" value="ECO:0007669"/>
    <property type="project" value="InterPro"/>
</dbReference>
<evidence type="ECO:0000256" key="10">
    <source>
        <dbReference type="ARBA" id="ARBA00022833"/>
    </source>
</evidence>
<dbReference type="InterPro" id="IPR042981">
    <property type="entry name" value="RNF11_RING-H2"/>
</dbReference>
<keyword evidence="11" id="KW-0508">mRNA splicing</keyword>
<keyword evidence="13" id="KW-0687">Ribonucleoprotein</keyword>
<dbReference type="SMART" id="SM00184">
    <property type="entry name" value="RING"/>
    <property type="match status" value="1"/>
</dbReference>
<keyword evidence="6" id="KW-0507">mRNA processing</keyword>
<evidence type="ECO:0000256" key="14">
    <source>
        <dbReference type="ARBA" id="ARBA00033126"/>
    </source>
</evidence>
<feature type="compositionally biased region" description="Low complexity" evidence="17">
    <location>
        <begin position="28"/>
        <end position="54"/>
    </location>
</feature>
<dbReference type="InterPro" id="IPR013083">
    <property type="entry name" value="Znf_RING/FYVE/PHD"/>
</dbReference>
<feature type="compositionally biased region" description="Gly residues" evidence="17">
    <location>
        <begin position="317"/>
        <end position="326"/>
    </location>
</feature>
<feature type="domain" description="RING-type" evidence="18">
    <location>
        <begin position="123"/>
        <end position="163"/>
    </location>
</feature>
<dbReference type="InterPro" id="IPR027141">
    <property type="entry name" value="LSm4/Sm_D1/D3"/>
</dbReference>
<evidence type="ECO:0000256" key="12">
    <source>
        <dbReference type="ARBA" id="ARBA00023242"/>
    </source>
</evidence>
<evidence type="ECO:0000256" key="9">
    <source>
        <dbReference type="ARBA" id="ARBA00022771"/>
    </source>
</evidence>
<evidence type="ECO:0000259" key="19">
    <source>
        <dbReference type="PROSITE" id="PS52002"/>
    </source>
</evidence>
<dbReference type="Proteomes" id="UP000887560">
    <property type="component" value="Unplaced"/>
</dbReference>
<dbReference type="Gene3D" id="2.30.30.100">
    <property type="match status" value="1"/>
</dbReference>